<name>A0A6J5MRJ3_9CAUD</name>
<organism evidence="1">
    <name type="scientific">uncultured Caudovirales phage</name>
    <dbReference type="NCBI Taxonomy" id="2100421"/>
    <lineage>
        <taxon>Viruses</taxon>
        <taxon>Duplodnaviria</taxon>
        <taxon>Heunggongvirae</taxon>
        <taxon>Uroviricota</taxon>
        <taxon>Caudoviricetes</taxon>
        <taxon>Peduoviridae</taxon>
        <taxon>Maltschvirus</taxon>
        <taxon>Maltschvirus maltsch</taxon>
    </lineage>
</organism>
<sequence>MRIAFITLLIAAVGVIMFNIGKNSQKHLDKTIVLKSEGIKPSEGDLLRVQYVANDSVYLCIID</sequence>
<reference evidence="1" key="1">
    <citation type="submission" date="2020-04" db="EMBL/GenBank/DDBJ databases">
        <authorList>
            <person name="Chiriac C."/>
            <person name="Salcher M."/>
            <person name="Ghai R."/>
            <person name="Kavagutti S V."/>
        </authorList>
    </citation>
    <scope>NUCLEOTIDE SEQUENCE</scope>
</reference>
<proteinExistence type="predicted"/>
<evidence type="ECO:0000313" key="1">
    <source>
        <dbReference type="EMBL" id="CAB4148417.1"/>
    </source>
</evidence>
<accession>A0A6J5MRJ3</accession>
<protein>
    <submittedName>
        <fullName evidence="1">Uncharacterized protein</fullName>
    </submittedName>
</protein>
<dbReference type="EMBL" id="LR796497">
    <property type="protein sequence ID" value="CAB4148417.1"/>
    <property type="molecule type" value="Genomic_DNA"/>
</dbReference>
<gene>
    <name evidence="1" type="ORF">UFOVP532_7</name>
</gene>